<keyword evidence="2" id="KW-1185">Reference proteome</keyword>
<accession>A0A4Y1ZRV6</accession>
<dbReference type="EMBL" id="BGPR01152809">
    <property type="protein sequence ID" value="GBL65010.1"/>
    <property type="molecule type" value="Genomic_DNA"/>
</dbReference>
<dbReference type="OrthoDB" id="123207at2759"/>
<feature type="non-terminal residue" evidence="1">
    <location>
        <position position="1"/>
    </location>
</feature>
<reference evidence="1 2" key="1">
    <citation type="journal article" date="2019" name="Sci. Rep.">
        <title>Orb-weaving spider Araneus ventricosus genome elucidates the spidroin gene catalogue.</title>
        <authorList>
            <person name="Kono N."/>
            <person name="Nakamura H."/>
            <person name="Ohtoshi R."/>
            <person name="Moran D.A.P."/>
            <person name="Shinohara A."/>
            <person name="Yoshida Y."/>
            <person name="Fujiwara M."/>
            <person name="Mori M."/>
            <person name="Tomita M."/>
            <person name="Arakawa K."/>
        </authorList>
    </citation>
    <scope>NUCLEOTIDE SEQUENCE [LARGE SCALE GENOMIC DNA]</scope>
</reference>
<sequence length="70" mass="7992">GGKQPQIWFGKEIIGSLISSNERKDTPVPRNYFIPYKSSDVSRMEGQHGHNTRNINYANTEACRLQFPPN</sequence>
<protein>
    <submittedName>
        <fullName evidence="1">Uncharacterized protein</fullName>
    </submittedName>
</protein>
<evidence type="ECO:0000313" key="1">
    <source>
        <dbReference type="EMBL" id="GBL65010.1"/>
    </source>
</evidence>
<name>A0A4Y1ZRV6_ARAVE</name>
<dbReference type="Proteomes" id="UP000499080">
    <property type="component" value="Unassembled WGS sequence"/>
</dbReference>
<gene>
    <name evidence="1" type="ORF">AVEN_200892_1</name>
</gene>
<organism evidence="1 2">
    <name type="scientific">Araneus ventricosus</name>
    <name type="common">Orbweaver spider</name>
    <name type="synonym">Epeira ventricosa</name>
    <dbReference type="NCBI Taxonomy" id="182803"/>
    <lineage>
        <taxon>Eukaryota</taxon>
        <taxon>Metazoa</taxon>
        <taxon>Ecdysozoa</taxon>
        <taxon>Arthropoda</taxon>
        <taxon>Chelicerata</taxon>
        <taxon>Arachnida</taxon>
        <taxon>Araneae</taxon>
        <taxon>Araneomorphae</taxon>
        <taxon>Entelegynae</taxon>
        <taxon>Araneoidea</taxon>
        <taxon>Araneidae</taxon>
        <taxon>Araneus</taxon>
    </lineage>
</organism>
<dbReference type="AlphaFoldDB" id="A0A4Y1ZRV6"/>
<proteinExistence type="predicted"/>
<evidence type="ECO:0000313" key="2">
    <source>
        <dbReference type="Proteomes" id="UP000499080"/>
    </source>
</evidence>
<comment type="caution">
    <text evidence="1">The sequence shown here is derived from an EMBL/GenBank/DDBJ whole genome shotgun (WGS) entry which is preliminary data.</text>
</comment>